<name>Q135U2_RHOPS</name>
<reference evidence="2 3" key="1">
    <citation type="submission" date="2006-03" db="EMBL/GenBank/DDBJ databases">
        <title>Complete sequence of Rhodopseudomonas palustris BisB5.</title>
        <authorList>
            <consortium name="US DOE Joint Genome Institute"/>
            <person name="Copeland A."/>
            <person name="Lucas S."/>
            <person name="Lapidus A."/>
            <person name="Barry K."/>
            <person name="Detter J.C."/>
            <person name="Glavina del Rio T."/>
            <person name="Hammon N."/>
            <person name="Israni S."/>
            <person name="Dalin E."/>
            <person name="Tice H."/>
            <person name="Pitluck S."/>
            <person name="Chain P."/>
            <person name="Malfatti S."/>
            <person name="Shin M."/>
            <person name="Vergez L."/>
            <person name="Schmutz J."/>
            <person name="Larimer F."/>
            <person name="Land M."/>
            <person name="Hauser L."/>
            <person name="Pelletier D.A."/>
            <person name="Kyrpides N."/>
            <person name="Lykidis A."/>
            <person name="Oda Y."/>
            <person name="Harwood C.S."/>
            <person name="Richardson P."/>
        </authorList>
    </citation>
    <scope>NUCLEOTIDE SEQUENCE [LARGE SCALE GENOMIC DNA]</scope>
    <source>
        <strain evidence="2 3">BisB5</strain>
    </source>
</reference>
<proteinExistence type="predicted"/>
<feature type="region of interest" description="Disordered" evidence="1">
    <location>
        <begin position="208"/>
        <end position="233"/>
    </location>
</feature>
<gene>
    <name evidence="2" type="ordered locus">RPD_2919</name>
</gene>
<organism evidence="2 3">
    <name type="scientific">Rhodopseudomonas palustris (strain BisB5)</name>
    <dbReference type="NCBI Taxonomy" id="316057"/>
    <lineage>
        <taxon>Bacteria</taxon>
        <taxon>Pseudomonadati</taxon>
        <taxon>Pseudomonadota</taxon>
        <taxon>Alphaproteobacteria</taxon>
        <taxon>Hyphomicrobiales</taxon>
        <taxon>Nitrobacteraceae</taxon>
        <taxon>Rhodopseudomonas</taxon>
    </lineage>
</organism>
<sequence length="233" mass="25955">MHVDCRRKPRSDVMGGPSIPRERQFEWAGVPVEVASTPDARDRIDHASATAQIIVRQGDDQPVRRRRGRATPQIVGDELFVARRALAGDRIRRGRRPAHAHPAMDQDVLIVPTASPELDNLANNGFVRRDMHGCGDVDIVESQDQPLGRQPALVEHHLLPRRQQRQRPSRAAFGNEAGSIIECADEDHGGVLSARLRLTSSRSEATLVHLRGARPVRRSPPNARSFHTHRVSK</sequence>
<evidence type="ECO:0000256" key="1">
    <source>
        <dbReference type="SAM" id="MobiDB-lite"/>
    </source>
</evidence>
<dbReference type="Proteomes" id="UP000001818">
    <property type="component" value="Chromosome"/>
</dbReference>
<evidence type="ECO:0000313" key="2">
    <source>
        <dbReference type="EMBL" id="ABE40147.1"/>
    </source>
</evidence>
<protein>
    <submittedName>
        <fullName evidence="2">Uncharacterized protein</fullName>
    </submittedName>
</protein>
<evidence type="ECO:0000313" key="3">
    <source>
        <dbReference type="Proteomes" id="UP000001818"/>
    </source>
</evidence>
<dbReference type="EMBL" id="CP000283">
    <property type="protein sequence ID" value="ABE40147.1"/>
    <property type="molecule type" value="Genomic_DNA"/>
</dbReference>
<dbReference type="AlphaFoldDB" id="Q135U2"/>
<dbReference type="HOGENOM" id="CLU_1189176_0_0_5"/>
<accession>Q135U2</accession>
<dbReference type="KEGG" id="rpd:RPD_2919"/>